<organism evidence="2 3">
    <name type="scientific">Eleusine coracana subsp. coracana</name>
    <dbReference type="NCBI Taxonomy" id="191504"/>
    <lineage>
        <taxon>Eukaryota</taxon>
        <taxon>Viridiplantae</taxon>
        <taxon>Streptophyta</taxon>
        <taxon>Embryophyta</taxon>
        <taxon>Tracheophyta</taxon>
        <taxon>Spermatophyta</taxon>
        <taxon>Magnoliopsida</taxon>
        <taxon>Liliopsida</taxon>
        <taxon>Poales</taxon>
        <taxon>Poaceae</taxon>
        <taxon>PACMAD clade</taxon>
        <taxon>Chloridoideae</taxon>
        <taxon>Cynodonteae</taxon>
        <taxon>Eleusininae</taxon>
        <taxon>Eleusine</taxon>
    </lineage>
</organism>
<sequence length="106" mass="10824">MAAAAAAKAEMASHRVGLFPVAEAAEQPPVSSSQDVSTAASELPDGDQKTEVAAAAGMDDTGLYGPVEFRTVAAAEQRLVSSDQVVSTPATAAQSSRLHWKLPDGD</sequence>
<feature type="region of interest" description="Disordered" evidence="1">
    <location>
        <begin position="87"/>
        <end position="106"/>
    </location>
</feature>
<comment type="caution">
    <text evidence="2">The sequence shown here is derived from an EMBL/GenBank/DDBJ whole genome shotgun (WGS) entry which is preliminary data.</text>
</comment>
<accession>A0AAV5E9Q8</accession>
<reference evidence="2" key="1">
    <citation type="journal article" date="2018" name="DNA Res.">
        <title>Multiple hybrid de novo genome assembly of finger millet, an orphan allotetraploid crop.</title>
        <authorList>
            <person name="Hatakeyama M."/>
            <person name="Aluri S."/>
            <person name="Balachadran M.T."/>
            <person name="Sivarajan S.R."/>
            <person name="Patrignani A."/>
            <person name="Gruter S."/>
            <person name="Poveda L."/>
            <person name="Shimizu-Inatsugi R."/>
            <person name="Baeten J."/>
            <person name="Francoijs K.J."/>
            <person name="Nataraja K.N."/>
            <person name="Reddy Y.A.N."/>
            <person name="Phadnis S."/>
            <person name="Ravikumar R.L."/>
            <person name="Schlapbach R."/>
            <person name="Sreeman S.M."/>
            <person name="Shimizu K.K."/>
        </authorList>
    </citation>
    <scope>NUCLEOTIDE SEQUENCE</scope>
</reference>
<dbReference type="AlphaFoldDB" id="A0AAV5E9Q8"/>
<name>A0AAV5E9Q8_ELECO</name>
<feature type="compositionally biased region" description="Polar residues" evidence="1">
    <location>
        <begin position="87"/>
        <end position="97"/>
    </location>
</feature>
<keyword evidence="3" id="KW-1185">Reference proteome</keyword>
<gene>
    <name evidence="2" type="primary">gb07167</name>
    <name evidence="2" type="ORF">PR202_gb07167</name>
</gene>
<evidence type="ECO:0000313" key="2">
    <source>
        <dbReference type="EMBL" id="GJN19854.1"/>
    </source>
</evidence>
<dbReference type="Proteomes" id="UP001054889">
    <property type="component" value="Unassembled WGS sequence"/>
</dbReference>
<proteinExistence type="predicted"/>
<protein>
    <submittedName>
        <fullName evidence="2">Uncharacterized protein</fullName>
    </submittedName>
</protein>
<evidence type="ECO:0000256" key="1">
    <source>
        <dbReference type="SAM" id="MobiDB-lite"/>
    </source>
</evidence>
<evidence type="ECO:0000313" key="3">
    <source>
        <dbReference type="Proteomes" id="UP001054889"/>
    </source>
</evidence>
<dbReference type="EMBL" id="BQKI01000074">
    <property type="protein sequence ID" value="GJN19854.1"/>
    <property type="molecule type" value="Genomic_DNA"/>
</dbReference>
<feature type="region of interest" description="Disordered" evidence="1">
    <location>
        <begin position="24"/>
        <end position="57"/>
    </location>
</feature>
<feature type="compositionally biased region" description="Polar residues" evidence="1">
    <location>
        <begin position="29"/>
        <end position="40"/>
    </location>
</feature>
<reference evidence="2" key="2">
    <citation type="submission" date="2021-12" db="EMBL/GenBank/DDBJ databases">
        <title>Resequencing data analysis of finger millet.</title>
        <authorList>
            <person name="Hatakeyama M."/>
            <person name="Aluri S."/>
            <person name="Balachadran M.T."/>
            <person name="Sivarajan S.R."/>
            <person name="Poveda L."/>
            <person name="Shimizu-Inatsugi R."/>
            <person name="Schlapbach R."/>
            <person name="Sreeman S.M."/>
            <person name="Shimizu K.K."/>
        </authorList>
    </citation>
    <scope>NUCLEOTIDE SEQUENCE</scope>
</reference>